<dbReference type="PIRSF" id="PIRSF004776">
    <property type="entry name" value="NadR_NMNAT/RNK"/>
    <property type="match status" value="1"/>
</dbReference>
<dbReference type="InterPro" id="IPR027417">
    <property type="entry name" value="P-loop_NTPase"/>
</dbReference>
<dbReference type="GO" id="GO:0000309">
    <property type="term" value="F:nicotinamide-nucleotide adenylyltransferase activity"/>
    <property type="evidence" value="ECO:0007669"/>
    <property type="project" value="UniProtKB-EC"/>
</dbReference>
<dbReference type="EMBL" id="JBDIML010000005">
    <property type="protein sequence ID" value="MEN2768480.1"/>
    <property type="molecule type" value="Genomic_DNA"/>
</dbReference>
<dbReference type="InterPro" id="IPR052735">
    <property type="entry name" value="NAD_biosynth-regulator"/>
</dbReference>
<dbReference type="Gene3D" id="3.40.50.620">
    <property type="entry name" value="HUPs"/>
    <property type="match status" value="1"/>
</dbReference>
<feature type="domain" description="Cytidyltransferase-like" evidence="1">
    <location>
        <begin position="6"/>
        <end position="83"/>
    </location>
</feature>
<gene>
    <name evidence="3" type="primary">nadR</name>
    <name evidence="3" type="ORF">ABC228_14955</name>
</gene>
<sequence length="340" mass="39419">MTVGFIGGKFLPLHLGHVYAIIHASSMVDELYIVLSHSQQRDKELCVGSKMKYVPEYIRVRWLSKLTKDMPHVKVILIEDNNRNGEYDWKEGSQLIKKKIGKPIDYIFSSEPSYEGIFADLYPDSKHILIDSNRKHVSISATKIRNEGVFRNWDYIPDIVKPYFVKRVVVVGTESCGKSTLVKNLAKIYNTSYVAEYGRTVCEELGGCEGIIIEEDYQQIAYGHKVEEIKAIEKANKLLFLDTEAIVTQFYSNLYNNKHQKVLDEIAKLQDYDLWIFLEPDVKWVNDGLRNHGTEEERLKNNTHLKTLLDEHNIKYKMLKGNYENRLKGAIELIEEILKK</sequence>
<dbReference type="NCBIfam" id="NF005988">
    <property type="entry name" value="PRK08099.1"/>
    <property type="match status" value="1"/>
</dbReference>
<dbReference type="InterPro" id="IPR016429">
    <property type="entry name" value="NAD_NadR"/>
</dbReference>
<dbReference type="Proteomes" id="UP001444625">
    <property type="component" value="Unassembled WGS sequence"/>
</dbReference>
<dbReference type="PANTHER" id="PTHR37512:SF1">
    <property type="entry name" value="NADR_TTD14 AAA DOMAIN-CONTAINING PROTEIN"/>
    <property type="match status" value="1"/>
</dbReference>
<organism evidence="3 4">
    <name type="scientific">Ornithinibacillus xuwenensis</name>
    <dbReference type="NCBI Taxonomy" id="3144668"/>
    <lineage>
        <taxon>Bacteria</taxon>
        <taxon>Bacillati</taxon>
        <taxon>Bacillota</taxon>
        <taxon>Bacilli</taxon>
        <taxon>Bacillales</taxon>
        <taxon>Bacillaceae</taxon>
        <taxon>Ornithinibacillus</taxon>
    </lineage>
</organism>
<feature type="domain" description="NadR/Ttd14 AAA" evidence="2">
    <location>
        <begin position="167"/>
        <end position="326"/>
    </location>
</feature>
<evidence type="ECO:0000313" key="3">
    <source>
        <dbReference type="EMBL" id="MEN2768480.1"/>
    </source>
</evidence>
<keyword evidence="3" id="KW-0548">Nucleotidyltransferase</keyword>
<dbReference type="RefSeq" id="WP_345825963.1">
    <property type="nucleotide sequence ID" value="NZ_JBDIML010000005.1"/>
</dbReference>
<dbReference type="EC" id="2.7.7.1" evidence="3"/>
<dbReference type="InterPro" id="IPR004821">
    <property type="entry name" value="Cyt_trans-like"/>
</dbReference>
<evidence type="ECO:0000313" key="4">
    <source>
        <dbReference type="Proteomes" id="UP001444625"/>
    </source>
</evidence>
<dbReference type="InterPro" id="IPR038727">
    <property type="entry name" value="NadR/Ttd14_AAA_dom"/>
</dbReference>
<dbReference type="SUPFAM" id="SSF52374">
    <property type="entry name" value="Nucleotidylyl transferase"/>
    <property type="match status" value="1"/>
</dbReference>
<dbReference type="PANTHER" id="PTHR37512">
    <property type="entry name" value="TRIFUNCTIONAL NAD BIOSYNTHESIS/REGULATOR PROTEIN NADR"/>
    <property type="match status" value="1"/>
</dbReference>
<reference evidence="3 4" key="1">
    <citation type="submission" date="2024-05" db="EMBL/GenBank/DDBJ databases">
        <authorList>
            <person name="Haq I."/>
            <person name="Ullah Z."/>
            <person name="Ahmad R."/>
            <person name="Li M."/>
            <person name="Tong Y."/>
        </authorList>
    </citation>
    <scope>NUCLEOTIDE SEQUENCE [LARGE SCALE GENOMIC DNA]</scope>
    <source>
        <strain evidence="3 4">16A2E</strain>
    </source>
</reference>
<dbReference type="SUPFAM" id="SSF52540">
    <property type="entry name" value="P-loop containing nucleoside triphosphate hydrolases"/>
    <property type="match status" value="1"/>
</dbReference>
<keyword evidence="3" id="KW-0808">Transferase</keyword>
<proteinExistence type="predicted"/>
<dbReference type="Gene3D" id="3.40.50.300">
    <property type="entry name" value="P-loop containing nucleotide triphosphate hydrolases"/>
    <property type="match status" value="1"/>
</dbReference>
<keyword evidence="3" id="KW-0418">Kinase</keyword>
<dbReference type="EC" id="2.7.1.22" evidence="3"/>
<name>A0ABU9XJM4_9BACI</name>
<dbReference type="Pfam" id="PF13521">
    <property type="entry name" value="AAA_28"/>
    <property type="match status" value="1"/>
</dbReference>
<dbReference type="Pfam" id="PF01467">
    <property type="entry name" value="CTP_transf_like"/>
    <property type="match status" value="1"/>
</dbReference>
<dbReference type="GO" id="GO:0050262">
    <property type="term" value="F:ribosylnicotinamide kinase activity"/>
    <property type="evidence" value="ECO:0007669"/>
    <property type="project" value="UniProtKB-EC"/>
</dbReference>
<keyword evidence="4" id="KW-1185">Reference proteome</keyword>
<evidence type="ECO:0000259" key="2">
    <source>
        <dbReference type="Pfam" id="PF13521"/>
    </source>
</evidence>
<comment type="caution">
    <text evidence="3">The sequence shown here is derived from an EMBL/GenBank/DDBJ whole genome shotgun (WGS) entry which is preliminary data.</text>
</comment>
<evidence type="ECO:0000259" key="1">
    <source>
        <dbReference type="Pfam" id="PF01467"/>
    </source>
</evidence>
<dbReference type="InterPro" id="IPR014729">
    <property type="entry name" value="Rossmann-like_a/b/a_fold"/>
</dbReference>
<dbReference type="NCBIfam" id="TIGR00125">
    <property type="entry name" value="cyt_tran_rel"/>
    <property type="match status" value="1"/>
</dbReference>
<protein>
    <submittedName>
        <fullName evidence="3">Multifunctional transcriptional regulator/nicotinamide-nucleotide adenylyltransferase/ribosylnicotinamide kinase NadR</fullName>
        <ecNumber evidence="3">2.7.1.22</ecNumber>
        <ecNumber evidence="3">2.7.7.1</ecNumber>
    </submittedName>
</protein>
<accession>A0ABU9XJM4</accession>